<dbReference type="RefSeq" id="WP_194508919.1">
    <property type="nucleotide sequence ID" value="NZ_JADILU010000006.1"/>
</dbReference>
<dbReference type="PANTHER" id="PTHR12918:SF1">
    <property type="entry name" value="CYSTEINE DIOXYGENASE TYPE 1"/>
    <property type="match status" value="1"/>
</dbReference>
<name>A0ABW5ZXZ0_9FLAO</name>
<comment type="caution">
    <text evidence="6">The sequence shown here is derived from an EMBL/GenBank/DDBJ whole genome shotgun (WGS) entry which is preliminary data.</text>
</comment>
<keyword evidence="4" id="KW-0560">Oxidoreductase</keyword>
<comment type="similarity">
    <text evidence="1">Belongs to the cysteine dioxygenase family.</text>
</comment>
<keyword evidence="7" id="KW-1185">Reference proteome</keyword>
<dbReference type="Proteomes" id="UP001597548">
    <property type="component" value="Unassembled WGS sequence"/>
</dbReference>
<keyword evidence="3 6" id="KW-0223">Dioxygenase</keyword>
<accession>A0ABW5ZXZ0</accession>
<dbReference type="InterPro" id="IPR010300">
    <property type="entry name" value="CDO_1"/>
</dbReference>
<gene>
    <name evidence="6" type="ORF">ACFS29_17215</name>
</gene>
<dbReference type="GO" id="GO:0051213">
    <property type="term" value="F:dioxygenase activity"/>
    <property type="evidence" value="ECO:0007669"/>
    <property type="project" value="UniProtKB-KW"/>
</dbReference>
<evidence type="ECO:0000256" key="3">
    <source>
        <dbReference type="ARBA" id="ARBA00022964"/>
    </source>
</evidence>
<keyword evidence="2" id="KW-0479">Metal-binding</keyword>
<sequence>MKSPETIQKLLQLLSQSPTEDYNVILNAFDFGSLDFAPFESWSNEKYTRNCLFKDAKFELILLCWEQEQETAVHGHDGEDCWVYLLEGEMEEVFFTIDDDQCLREIGSQKVQSNQLIFMNDKIGFHKLKNSNLGRSISLHLYAKPIENCVSFDEVSQTFIERQLSYDTFKELALKD</sequence>
<keyword evidence="5" id="KW-0408">Iron</keyword>
<evidence type="ECO:0000256" key="4">
    <source>
        <dbReference type="ARBA" id="ARBA00023002"/>
    </source>
</evidence>
<reference evidence="7" key="1">
    <citation type="journal article" date="2019" name="Int. J. Syst. Evol. Microbiol.">
        <title>The Global Catalogue of Microorganisms (GCM) 10K type strain sequencing project: providing services to taxonomists for standard genome sequencing and annotation.</title>
        <authorList>
            <consortium name="The Broad Institute Genomics Platform"/>
            <consortium name="The Broad Institute Genome Sequencing Center for Infectious Disease"/>
            <person name="Wu L."/>
            <person name="Ma J."/>
        </authorList>
    </citation>
    <scope>NUCLEOTIDE SEQUENCE [LARGE SCALE GENOMIC DNA]</scope>
    <source>
        <strain evidence="7">KCTC 32514</strain>
    </source>
</reference>
<dbReference type="InterPro" id="IPR011051">
    <property type="entry name" value="RmlC_Cupin_sf"/>
</dbReference>
<dbReference type="InterPro" id="IPR014710">
    <property type="entry name" value="RmlC-like_jellyroll"/>
</dbReference>
<dbReference type="PANTHER" id="PTHR12918">
    <property type="entry name" value="CYSTEINE DIOXYGENASE"/>
    <property type="match status" value="1"/>
</dbReference>
<proteinExistence type="inferred from homology"/>
<evidence type="ECO:0000256" key="1">
    <source>
        <dbReference type="ARBA" id="ARBA00006622"/>
    </source>
</evidence>
<dbReference type="SUPFAM" id="SSF51182">
    <property type="entry name" value="RmlC-like cupins"/>
    <property type="match status" value="1"/>
</dbReference>
<dbReference type="EMBL" id="JBHUOS010000014">
    <property type="protein sequence ID" value="MFD2917397.1"/>
    <property type="molecule type" value="Genomic_DNA"/>
</dbReference>
<dbReference type="Pfam" id="PF05995">
    <property type="entry name" value="CDO_I"/>
    <property type="match status" value="1"/>
</dbReference>
<dbReference type="Gene3D" id="2.60.120.10">
    <property type="entry name" value="Jelly Rolls"/>
    <property type="match status" value="1"/>
</dbReference>
<evidence type="ECO:0000256" key="2">
    <source>
        <dbReference type="ARBA" id="ARBA00022723"/>
    </source>
</evidence>
<evidence type="ECO:0000313" key="7">
    <source>
        <dbReference type="Proteomes" id="UP001597548"/>
    </source>
</evidence>
<evidence type="ECO:0000313" key="6">
    <source>
        <dbReference type="EMBL" id="MFD2917397.1"/>
    </source>
</evidence>
<dbReference type="CDD" id="cd10548">
    <property type="entry name" value="cupin_CDO"/>
    <property type="match status" value="1"/>
</dbReference>
<protein>
    <submittedName>
        <fullName evidence="6">Cysteine dioxygenase</fullName>
    </submittedName>
</protein>
<organism evidence="6 7">
    <name type="scientific">Psychroserpens luteus</name>
    <dbReference type="NCBI Taxonomy" id="1434066"/>
    <lineage>
        <taxon>Bacteria</taxon>
        <taxon>Pseudomonadati</taxon>
        <taxon>Bacteroidota</taxon>
        <taxon>Flavobacteriia</taxon>
        <taxon>Flavobacteriales</taxon>
        <taxon>Flavobacteriaceae</taxon>
        <taxon>Psychroserpens</taxon>
    </lineage>
</organism>
<evidence type="ECO:0000256" key="5">
    <source>
        <dbReference type="ARBA" id="ARBA00023004"/>
    </source>
</evidence>